<dbReference type="OrthoDB" id="457376at2"/>
<evidence type="ECO:0000259" key="4">
    <source>
        <dbReference type="PROSITE" id="PS50949"/>
    </source>
</evidence>
<dbReference type="KEGG" id="mas:Mahau_0166"/>
<dbReference type="HOGENOM" id="CLU_063236_8_2_9"/>
<feature type="domain" description="HTH gntR-type" evidence="4">
    <location>
        <begin position="13"/>
        <end position="81"/>
    </location>
</feature>
<dbReference type="FunFam" id="1.10.10.10:FF:000079">
    <property type="entry name" value="GntR family transcriptional regulator"/>
    <property type="match status" value="1"/>
</dbReference>
<organism evidence="5 6">
    <name type="scientific">Mahella australiensis (strain DSM 15567 / CIP 107919 / 50-1 BON)</name>
    <dbReference type="NCBI Taxonomy" id="697281"/>
    <lineage>
        <taxon>Bacteria</taxon>
        <taxon>Bacillati</taxon>
        <taxon>Bacillota</taxon>
        <taxon>Clostridia</taxon>
        <taxon>Thermoanaerobacterales</taxon>
        <taxon>Thermoanaerobacterales Family IV. Incertae Sedis</taxon>
        <taxon>Mahella</taxon>
    </lineage>
</organism>
<protein>
    <submittedName>
        <fullName evidence="5">Transcriptional regulator, GntR family</fullName>
    </submittedName>
</protein>
<dbReference type="Gene3D" id="3.40.1410.10">
    <property type="entry name" value="Chorismate lyase-like"/>
    <property type="match status" value="1"/>
</dbReference>
<dbReference type="Proteomes" id="UP000008457">
    <property type="component" value="Chromosome"/>
</dbReference>
<accession>F3ZWF4</accession>
<evidence type="ECO:0000313" key="5">
    <source>
        <dbReference type="EMBL" id="AEE95389.1"/>
    </source>
</evidence>
<dbReference type="InterPro" id="IPR036388">
    <property type="entry name" value="WH-like_DNA-bd_sf"/>
</dbReference>
<dbReference type="PRINTS" id="PR00035">
    <property type="entry name" value="HTHGNTR"/>
</dbReference>
<dbReference type="Pfam" id="PF07702">
    <property type="entry name" value="UTRA"/>
    <property type="match status" value="1"/>
</dbReference>
<dbReference type="EMBL" id="CP002360">
    <property type="protein sequence ID" value="AEE95389.1"/>
    <property type="molecule type" value="Genomic_DNA"/>
</dbReference>
<dbReference type="PANTHER" id="PTHR44846:SF1">
    <property type="entry name" value="MANNOSYL-D-GLYCERATE TRANSPORT_METABOLISM SYSTEM REPRESSOR MNGR-RELATED"/>
    <property type="match status" value="1"/>
</dbReference>
<dbReference type="AlphaFoldDB" id="F3ZWF4"/>
<evidence type="ECO:0000313" key="6">
    <source>
        <dbReference type="Proteomes" id="UP000008457"/>
    </source>
</evidence>
<dbReference type="InterPro" id="IPR011663">
    <property type="entry name" value="UTRA"/>
</dbReference>
<dbReference type="SUPFAM" id="SSF46785">
    <property type="entry name" value="Winged helix' DNA-binding domain"/>
    <property type="match status" value="1"/>
</dbReference>
<dbReference type="SMART" id="SM00866">
    <property type="entry name" value="UTRA"/>
    <property type="match status" value="1"/>
</dbReference>
<evidence type="ECO:0000256" key="3">
    <source>
        <dbReference type="ARBA" id="ARBA00023163"/>
    </source>
</evidence>
<proteinExistence type="predicted"/>
<dbReference type="GO" id="GO:0003700">
    <property type="term" value="F:DNA-binding transcription factor activity"/>
    <property type="evidence" value="ECO:0007669"/>
    <property type="project" value="InterPro"/>
</dbReference>
<dbReference type="PANTHER" id="PTHR44846">
    <property type="entry name" value="MANNOSYL-D-GLYCERATE TRANSPORT/METABOLISM SYSTEM REPRESSOR MNGR-RELATED"/>
    <property type="match status" value="1"/>
</dbReference>
<reference evidence="5 6" key="2">
    <citation type="journal article" date="2011" name="Stand. Genomic Sci.">
        <title>Complete genome sequence of Mahella australiensis type strain (50-1 BON).</title>
        <authorList>
            <person name="Sikorski J."/>
            <person name="Teshima H."/>
            <person name="Nolan M."/>
            <person name="Lucas S."/>
            <person name="Hammon N."/>
            <person name="Deshpande S."/>
            <person name="Cheng J.F."/>
            <person name="Pitluck S."/>
            <person name="Liolios K."/>
            <person name="Pagani I."/>
            <person name="Ivanova N."/>
            <person name="Huntemann M."/>
            <person name="Mavromatis K."/>
            <person name="Ovchinikova G."/>
            <person name="Pati A."/>
            <person name="Tapia R."/>
            <person name="Han C."/>
            <person name="Goodwin L."/>
            <person name="Chen A."/>
            <person name="Palaniappan K."/>
            <person name="Land M."/>
            <person name="Hauser L."/>
            <person name="Ngatchou-Djao O.D."/>
            <person name="Rohde M."/>
            <person name="Pukall R."/>
            <person name="Spring S."/>
            <person name="Abt B."/>
            <person name="Goker M."/>
            <person name="Detter J.C."/>
            <person name="Woyke T."/>
            <person name="Bristow J."/>
            <person name="Markowitz V."/>
            <person name="Hugenholtz P."/>
            <person name="Eisen J.A."/>
            <person name="Kyrpides N.C."/>
            <person name="Klenk H.P."/>
            <person name="Lapidus A."/>
        </authorList>
    </citation>
    <scope>NUCLEOTIDE SEQUENCE [LARGE SCALE GENOMIC DNA]</scope>
    <source>
        <strain evidence="6">DSM 15567 / CIP 107919 / 50-1 BON</strain>
    </source>
</reference>
<keyword evidence="2" id="KW-0238">DNA-binding</keyword>
<dbReference type="InterPro" id="IPR036390">
    <property type="entry name" value="WH_DNA-bd_sf"/>
</dbReference>
<evidence type="ECO:0000256" key="1">
    <source>
        <dbReference type="ARBA" id="ARBA00023015"/>
    </source>
</evidence>
<dbReference type="SMART" id="SM00345">
    <property type="entry name" value="HTH_GNTR"/>
    <property type="match status" value="1"/>
</dbReference>
<evidence type="ECO:0000256" key="2">
    <source>
        <dbReference type="ARBA" id="ARBA00023125"/>
    </source>
</evidence>
<keyword evidence="6" id="KW-1185">Reference proteome</keyword>
<dbReference type="SUPFAM" id="SSF64288">
    <property type="entry name" value="Chorismate lyase-like"/>
    <property type="match status" value="1"/>
</dbReference>
<dbReference type="GO" id="GO:0003677">
    <property type="term" value="F:DNA binding"/>
    <property type="evidence" value="ECO:0007669"/>
    <property type="project" value="UniProtKB-KW"/>
</dbReference>
<dbReference type="InterPro" id="IPR050679">
    <property type="entry name" value="Bact_HTH_transcr_reg"/>
</dbReference>
<dbReference type="PROSITE" id="PS50949">
    <property type="entry name" value="HTH_GNTR"/>
    <property type="match status" value="1"/>
</dbReference>
<dbReference type="Pfam" id="PF00392">
    <property type="entry name" value="GntR"/>
    <property type="match status" value="1"/>
</dbReference>
<keyword evidence="3" id="KW-0804">Transcription</keyword>
<gene>
    <name evidence="5" type="ordered locus">Mahau_0166</name>
</gene>
<dbReference type="STRING" id="697281.Mahau_0166"/>
<dbReference type="InterPro" id="IPR000524">
    <property type="entry name" value="Tscrpt_reg_HTH_GntR"/>
</dbReference>
<dbReference type="InterPro" id="IPR028978">
    <property type="entry name" value="Chorismate_lyase_/UTRA_dom_sf"/>
</dbReference>
<dbReference type="eggNOG" id="COG2188">
    <property type="taxonomic scope" value="Bacteria"/>
</dbReference>
<dbReference type="CDD" id="cd07377">
    <property type="entry name" value="WHTH_GntR"/>
    <property type="match status" value="1"/>
</dbReference>
<keyword evidence="1" id="KW-0805">Transcription regulation</keyword>
<reference evidence="6" key="1">
    <citation type="submission" date="2010-11" db="EMBL/GenBank/DDBJ databases">
        <title>The complete genome of Mahella australiensis DSM 15567.</title>
        <authorList>
            <consortium name="US DOE Joint Genome Institute (JGI-PGF)"/>
            <person name="Lucas S."/>
            <person name="Copeland A."/>
            <person name="Lapidus A."/>
            <person name="Bruce D."/>
            <person name="Goodwin L."/>
            <person name="Pitluck S."/>
            <person name="Kyrpides N."/>
            <person name="Mavromatis K."/>
            <person name="Pagani I."/>
            <person name="Ivanova N."/>
            <person name="Teshima H."/>
            <person name="Brettin T."/>
            <person name="Detter J.C."/>
            <person name="Han C."/>
            <person name="Tapia R."/>
            <person name="Land M."/>
            <person name="Hauser L."/>
            <person name="Markowitz V."/>
            <person name="Cheng J.-F."/>
            <person name="Hugenholtz P."/>
            <person name="Woyke T."/>
            <person name="Wu D."/>
            <person name="Spring S."/>
            <person name="Pukall R."/>
            <person name="Steenblock K."/>
            <person name="Schneider S."/>
            <person name="Klenk H.-P."/>
            <person name="Eisen J.A."/>
        </authorList>
    </citation>
    <scope>NUCLEOTIDE SEQUENCE [LARGE SCALE GENOMIC DNA]</scope>
    <source>
        <strain evidence="6">DSM 15567 / CIP 107919 / 50-1 BON</strain>
    </source>
</reference>
<dbReference type="Gene3D" id="1.10.10.10">
    <property type="entry name" value="Winged helix-like DNA-binding domain superfamily/Winged helix DNA-binding domain"/>
    <property type="match status" value="1"/>
</dbReference>
<dbReference type="RefSeq" id="WP_013779823.1">
    <property type="nucleotide sequence ID" value="NC_015520.1"/>
</dbReference>
<name>F3ZWF4_MAHA5</name>
<sequence length="244" mass="28067">MTPKTVLDERSPMSLYYQLKTILADKIHSGQWKVNDRIPTERELCDAYGVSRATVRLALGELENEGLLYRKQGKGTFVAAPKIEQLLSGFYSFTDEMKKQGYNPSTRIISFRKGKALDEIAQFLDLPEGADIFIIRRLRLADEQPVILEVSYVPYEICPTLTERDVKEHALYDLFRERYNVFPSKAQESFEAVLADAKEADYLGIPHGSPVLRLERITYAFDRPVEYNVGLIRGDRYKYKVILT</sequence>
<dbReference type="GO" id="GO:0045892">
    <property type="term" value="P:negative regulation of DNA-templated transcription"/>
    <property type="evidence" value="ECO:0007669"/>
    <property type="project" value="TreeGrafter"/>
</dbReference>